<reference evidence="2 3" key="1">
    <citation type="submission" date="2020-07" db="EMBL/GenBank/DDBJ databases">
        <title>Genomic Encyclopedia of Type Strains, Phase IV (KMG-IV): sequencing the most valuable type-strain genomes for metagenomic binning, comparative biology and taxonomic classification.</title>
        <authorList>
            <person name="Goeker M."/>
        </authorList>
    </citation>
    <scope>NUCLEOTIDE SEQUENCE [LARGE SCALE GENOMIC DNA]</scope>
    <source>
        <strain evidence="2 3">DSM 23697</strain>
    </source>
</reference>
<organism evidence="2 3">
    <name type="scientific">Macellibacteroides fermentans</name>
    <dbReference type="NCBI Taxonomy" id="879969"/>
    <lineage>
        <taxon>Bacteria</taxon>
        <taxon>Pseudomonadati</taxon>
        <taxon>Bacteroidota</taxon>
        <taxon>Bacteroidia</taxon>
        <taxon>Bacteroidales</taxon>
        <taxon>Porphyromonadaceae</taxon>
        <taxon>Macellibacteroides</taxon>
    </lineage>
</organism>
<evidence type="ECO:0000259" key="1">
    <source>
        <dbReference type="Pfam" id="PF13568"/>
    </source>
</evidence>
<evidence type="ECO:0000313" key="3">
    <source>
        <dbReference type="Proteomes" id="UP000574332"/>
    </source>
</evidence>
<accession>A0A8E2D3S4</accession>
<dbReference type="InterPro" id="IPR025665">
    <property type="entry name" value="Beta-barrel_OMP_2"/>
</dbReference>
<feature type="domain" description="Outer membrane protein beta-barrel" evidence="1">
    <location>
        <begin position="35"/>
        <end position="211"/>
    </location>
</feature>
<comment type="caution">
    <text evidence="2">The sequence shown here is derived from an EMBL/GenBank/DDBJ whole genome shotgun (WGS) entry which is preliminary data.</text>
</comment>
<sequence length="245" mass="27908">MKNCRELKQIVFLFLSCFFFCGPLLSQKEKVKNQPYADQKLFHLGFHVGLHSQDMILTNVGVAGDDGKTWYGEIPSYSPGFTVGVIGDMYLNPNLNLRFSPTLHFGDKKFVFRSFEGADVADEPEFTTTVRSNYLMFPLDIKYSAFRINNYRPYVIGGVYGSMDLGRKKGNPLLLKSADYGVQFGLGCDLYLPYFKLCPELKFCFGLADLLEKDRTDLQDAALMRYTQSLSKVTSRMIVLTFNFE</sequence>
<dbReference type="EMBL" id="JACCCY010000002">
    <property type="protein sequence ID" value="NYI49357.1"/>
    <property type="molecule type" value="Genomic_DNA"/>
</dbReference>
<gene>
    <name evidence="2" type="ORF">F5613_001435</name>
</gene>
<keyword evidence="3" id="KW-1185">Reference proteome</keyword>
<dbReference type="AlphaFoldDB" id="A0A8E2D3S4"/>
<evidence type="ECO:0000313" key="2">
    <source>
        <dbReference type="EMBL" id="NYI49357.1"/>
    </source>
</evidence>
<name>A0A8E2D3S4_9PORP</name>
<protein>
    <recommendedName>
        <fullName evidence="1">Outer membrane protein beta-barrel domain-containing protein</fullName>
    </recommendedName>
</protein>
<proteinExistence type="predicted"/>
<dbReference type="Pfam" id="PF13568">
    <property type="entry name" value="OMP_b-brl_2"/>
    <property type="match status" value="1"/>
</dbReference>
<dbReference type="Proteomes" id="UP000574332">
    <property type="component" value="Unassembled WGS sequence"/>
</dbReference>